<dbReference type="PANTHER" id="PTHR34112">
    <property type="entry name" value="C-JUN-AMINO-TERMINAL KINASE-INTERACTING PROTEIN"/>
    <property type="match status" value="1"/>
</dbReference>
<dbReference type="AlphaFoldDB" id="A0A7N0UP93"/>
<feature type="region of interest" description="Disordered" evidence="1">
    <location>
        <begin position="334"/>
        <end position="353"/>
    </location>
</feature>
<keyword evidence="3" id="KW-1185">Reference proteome</keyword>
<dbReference type="OMA" id="EINPPWE"/>
<dbReference type="EnsemblPlants" id="Kaladp0076s0076.1.v1.1">
    <property type="protein sequence ID" value="Kaladp0076s0076.1.v1.1"/>
    <property type="gene ID" value="Kaladp0076s0076.v1.1"/>
</dbReference>
<evidence type="ECO:0000313" key="2">
    <source>
        <dbReference type="EnsemblPlants" id="Kaladp0076s0076.1.v1.1"/>
    </source>
</evidence>
<feature type="region of interest" description="Disordered" evidence="1">
    <location>
        <begin position="105"/>
        <end position="129"/>
    </location>
</feature>
<sequence>MVSRKQEVLLPRRVASEVTNNDKINHPYRNGFHQEGGVSKSINKDEFEKQFPTTPVNEKQAVPDITRVASPVLTVAAQGLPVGSSALVGEGWSALAEVPAVIGSGDGGSGHANQPPEASSASRASSTDSGLNMADALAWSPVTTRTAPLVTTEAQKLEQMTIKQSRQLIPLTPVMPKPMVLSSADKLKPKTAVRSGDLNNTSKIGLQSHASGSAYVASHSPRGAHIMPEPFKTSQVGKLHVLKPPWENSASPVIMDGSALANDVGNKCLDTLATPAVSATPSRTSISSRASIMERKVAASNLNAPSVVDKKRMLSHVRSRNEFFNSVRKKSSMNTSSCSEAGSATSVPVEQSSEVVKETTIDTPSSNGVANGHSDCSGRALEVEQESSTKENNSICTIEVIPDEEEAAFLRSLGWEESCSDDDGLTEEEINTFYQQLMKLRPTLKLSEAVQHPKVSLLHELSVVGGSPRLAPSDSVLKFN</sequence>
<accession>A0A7N0UP93</accession>
<reference evidence="2" key="1">
    <citation type="submission" date="2021-01" db="UniProtKB">
        <authorList>
            <consortium name="EnsemblPlants"/>
        </authorList>
    </citation>
    <scope>IDENTIFICATION</scope>
</reference>
<dbReference type="Proteomes" id="UP000594263">
    <property type="component" value="Unplaced"/>
</dbReference>
<evidence type="ECO:0000256" key="1">
    <source>
        <dbReference type="SAM" id="MobiDB-lite"/>
    </source>
</evidence>
<dbReference type="PANTHER" id="PTHR34112:SF18">
    <property type="entry name" value="C-JUN-AMINO-TERMINAL KINASE-INTERACTING PROTEIN"/>
    <property type="match status" value="1"/>
</dbReference>
<proteinExistence type="predicted"/>
<dbReference type="Gramene" id="Kaladp0076s0076.1.v1.1">
    <property type="protein sequence ID" value="Kaladp0076s0076.1.v1.1"/>
    <property type="gene ID" value="Kaladp0076s0076.v1.1"/>
</dbReference>
<name>A0A7N0UP93_KALFE</name>
<protein>
    <submittedName>
        <fullName evidence="2">Uncharacterized protein</fullName>
    </submittedName>
</protein>
<evidence type="ECO:0000313" key="3">
    <source>
        <dbReference type="Proteomes" id="UP000594263"/>
    </source>
</evidence>
<organism evidence="2 3">
    <name type="scientific">Kalanchoe fedtschenkoi</name>
    <name type="common">Lavender scallops</name>
    <name type="synonym">South American air plant</name>
    <dbReference type="NCBI Taxonomy" id="63787"/>
    <lineage>
        <taxon>Eukaryota</taxon>
        <taxon>Viridiplantae</taxon>
        <taxon>Streptophyta</taxon>
        <taxon>Embryophyta</taxon>
        <taxon>Tracheophyta</taxon>
        <taxon>Spermatophyta</taxon>
        <taxon>Magnoliopsida</taxon>
        <taxon>eudicotyledons</taxon>
        <taxon>Gunneridae</taxon>
        <taxon>Pentapetalae</taxon>
        <taxon>Saxifragales</taxon>
        <taxon>Crassulaceae</taxon>
        <taxon>Kalanchoe</taxon>
    </lineage>
</organism>